<keyword evidence="1" id="KW-1133">Transmembrane helix</keyword>
<sequence>MGKRGDERRWPCEQCGADLRFAPGQTELVCDHCGHSQSIPQNPWSRVKALGELDLARGLRDDLPVAAMEEVQSTPCPSCGALVEFQGATHAMECPFCATPVAIGTGSHRQIKPQALIPFALREPQARAAMVRWLGRLWFAPNGLVEYARKGRALAGLYVPYWTFDADTQSRYRGQRGTYYYTTRTVSVMVNGRHETRQEQVRHTAWSPVSGRVARAFDDVLVLASQSLPRSYTDALAPWDLGALVPYNPDFLAGFTAEGYTVGLADGQMIAREVMEQVIREDARQDIGGDEQRVEQVETDYAAETFKHVLLPIWMAAYKYRGKTYRFVVNGQTGRVQGERPWSAWKITFTVIFGLIVAGGLAYLYQMQQH</sequence>
<protein>
    <recommendedName>
        <fullName evidence="4">Primosomal protein N' (Replication factor Y)-superfamily II helicase</fullName>
    </recommendedName>
</protein>
<feature type="transmembrane region" description="Helical" evidence="1">
    <location>
        <begin position="342"/>
        <end position="365"/>
    </location>
</feature>
<keyword evidence="1" id="KW-0472">Membrane</keyword>
<keyword evidence="3" id="KW-1185">Reference proteome</keyword>
<dbReference type="Proteomes" id="UP000010121">
    <property type="component" value="Unassembled WGS sequence"/>
</dbReference>
<dbReference type="STRING" id="371731.Rsw2DRAFT_1337"/>
<dbReference type="eggNOG" id="COG1594">
    <property type="taxonomic scope" value="Bacteria"/>
</dbReference>
<name>C8RZV9_9RHOB</name>
<evidence type="ECO:0000256" key="1">
    <source>
        <dbReference type="SAM" id="Phobius"/>
    </source>
</evidence>
<evidence type="ECO:0008006" key="4">
    <source>
        <dbReference type="Google" id="ProtNLM"/>
    </source>
</evidence>
<dbReference type="PANTHER" id="PTHR37826">
    <property type="entry name" value="FLOTILLIN BAND_7_5 DOMAIN PROTEIN"/>
    <property type="match status" value="1"/>
</dbReference>
<accession>C8RZV9</accession>
<reference evidence="2 3" key="1">
    <citation type="submission" date="2009-08" db="EMBL/GenBank/DDBJ databases">
        <title>The draft genome of Rhodobacter sp. SW2.</title>
        <authorList>
            <consortium name="US DOE Joint Genome Institute (JGI-PGF)"/>
            <person name="Lucas S."/>
            <person name="Copeland A."/>
            <person name="Lapidus A."/>
            <person name="Glavina del Rio T."/>
            <person name="Tice H."/>
            <person name="Bruce D."/>
            <person name="Goodwin L."/>
            <person name="Pitluck S."/>
            <person name="Larimer F."/>
            <person name="Land M.L."/>
            <person name="Hauser L."/>
            <person name="Emerson D."/>
        </authorList>
    </citation>
    <scope>NUCLEOTIDE SEQUENCE [LARGE SCALE GENOMIC DNA]</scope>
    <source>
        <strain evidence="2 3">SW2</strain>
    </source>
</reference>
<dbReference type="RefSeq" id="WP_008029302.1">
    <property type="nucleotide sequence ID" value="NZ_ACYY01000006.1"/>
</dbReference>
<dbReference type="PANTHER" id="PTHR37826:SF3">
    <property type="entry name" value="J DOMAIN-CONTAINING PROTEIN"/>
    <property type="match status" value="1"/>
</dbReference>
<gene>
    <name evidence="2" type="ORF">Rsw2DRAFT_1337</name>
</gene>
<organism evidence="2 3">
    <name type="scientific">Rhodobacter ferrooxidans</name>
    <dbReference type="NCBI Taxonomy" id="371731"/>
    <lineage>
        <taxon>Bacteria</taxon>
        <taxon>Pseudomonadati</taxon>
        <taxon>Pseudomonadota</taxon>
        <taxon>Alphaproteobacteria</taxon>
        <taxon>Rhodobacterales</taxon>
        <taxon>Rhodobacter group</taxon>
        <taxon>Rhodobacter</taxon>
    </lineage>
</organism>
<dbReference type="OrthoDB" id="3182597at2"/>
<evidence type="ECO:0000313" key="3">
    <source>
        <dbReference type="Proteomes" id="UP000010121"/>
    </source>
</evidence>
<comment type="caution">
    <text evidence="2">The sequence shown here is derived from an EMBL/GenBank/DDBJ whole genome shotgun (WGS) entry which is preliminary data.</text>
</comment>
<proteinExistence type="predicted"/>
<evidence type="ECO:0000313" key="2">
    <source>
        <dbReference type="EMBL" id="EEW25906.1"/>
    </source>
</evidence>
<keyword evidence="1" id="KW-0812">Transmembrane</keyword>
<dbReference type="AlphaFoldDB" id="C8RZV9"/>
<dbReference type="EMBL" id="ACYY01000006">
    <property type="protein sequence ID" value="EEW25906.1"/>
    <property type="molecule type" value="Genomic_DNA"/>
</dbReference>